<feature type="non-terminal residue" evidence="1">
    <location>
        <position position="202"/>
    </location>
</feature>
<name>A0A9D5K7U6_UNCW3</name>
<reference evidence="1" key="1">
    <citation type="submission" date="2019-11" db="EMBL/GenBank/DDBJ databases">
        <title>Microbial mats filling the niche in hypersaline microbial mats.</title>
        <authorList>
            <person name="Wong H.L."/>
            <person name="Macleod F.I."/>
            <person name="White R.A. III"/>
            <person name="Burns B.P."/>
        </authorList>
    </citation>
    <scope>NUCLEOTIDE SEQUENCE</scope>
    <source>
        <strain evidence="1">Bin_327</strain>
    </source>
</reference>
<evidence type="ECO:0000313" key="1">
    <source>
        <dbReference type="EMBL" id="MBD3363695.1"/>
    </source>
</evidence>
<dbReference type="AlphaFoldDB" id="A0A9D5K7U6"/>
<protein>
    <submittedName>
        <fullName evidence="1">Uncharacterized protein</fullName>
    </submittedName>
</protein>
<accession>A0A9D5K7U6</accession>
<gene>
    <name evidence="1" type="ORF">GF359_00615</name>
</gene>
<dbReference type="Proteomes" id="UP000630660">
    <property type="component" value="Unassembled WGS sequence"/>
</dbReference>
<evidence type="ECO:0000313" key="2">
    <source>
        <dbReference type="Proteomes" id="UP000630660"/>
    </source>
</evidence>
<organism evidence="1 2">
    <name type="scientific">candidate division WOR-3 bacterium</name>
    <dbReference type="NCBI Taxonomy" id="2052148"/>
    <lineage>
        <taxon>Bacteria</taxon>
        <taxon>Bacteria division WOR-3</taxon>
    </lineage>
</organism>
<proteinExistence type="predicted"/>
<dbReference type="EMBL" id="WJKJ01000018">
    <property type="protein sequence ID" value="MBD3363695.1"/>
    <property type="molecule type" value="Genomic_DNA"/>
</dbReference>
<sequence>MKKRIKKLLIGLGIAFGVLIAGVSVAYGFLGTPPELKREVGALEELLPEGVVSYVVFSDLDAAAKLYKSSRLKRLVRKLDIDEDFDNLPQVRNINERTNGRFWDIIGSRFLIANYTSDRKLLISQPRWNVRTFFRAILAKGRQGDFQGIPYSVFPDGSATAFAGEYFWYASSQKLLLSALRIAASASITEEDPFPVRSEKSL</sequence>
<comment type="caution">
    <text evidence="1">The sequence shown here is derived from an EMBL/GenBank/DDBJ whole genome shotgun (WGS) entry which is preliminary data.</text>
</comment>